<protein>
    <submittedName>
        <fullName evidence="1">Uncharacterized protein</fullName>
    </submittedName>
</protein>
<name>A0AAV7KTZ8_PLEWA</name>
<evidence type="ECO:0000313" key="1">
    <source>
        <dbReference type="EMBL" id="KAJ1082956.1"/>
    </source>
</evidence>
<reference evidence="1" key="1">
    <citation type="journal article" date="2022" name="bioRxiv">
        <title>Sequencing and chromosome-scale assembly of the giantPleurodeles waltlgenome.</title>
        <authorList>
            <person name="Brown T."/>
            <person name="Elewa A."/>
            <person name="Iarovenko S."/>
            <person name="Subramanian E."/>
            <person name="Araus A.J."/>
            <person name="Petzold A."/>
            <person name="Susuki M."/>
            <person name="Suzuki K.-i.T."/>
            <person name="Hayashi T."/>
            <person name="Toyoda A."/>
            <person name="Oliveira C."/>
            <person name="Osipova E."/>
            <person name="Leigh N.D."/>
            <person name="Simon A."/>
            <person name="Yun M.H."/>
        </authorList>
    </citation>
    <scope>NUCLEOTIDE SEQUENCE</scope>
    <source>
        <strain evidence="1">20211129_DDA</strain>
        <tissue evidence="1">Liver</tissue>
    </source>
</reference>
<keyword evidence="2" id="KW-1185">Reference proteome</keyword>
<accession>A0AAV7KTZ8</accession>
<dbReference type="Proteomes" id="UP001066276">
    <property type="component" value="Chromosome 12"/>
</dbReference>
<organism evidence="1 2">
    <name type="scientific">Pleurodeles waltl</name>
    <name type="common">Iberian ribbed newt</name>
    <dbReference type="NCBI Taxonomy" id="8319"/>
    <lineage>
        <taxon>Eukaryota</taxon>
        <taxon>Metazoa</taxon>
        <taxon>Chordata</taxon>
        <taxon>Craniata</taxon>
        <taxon>Vertebrata</taxon>
        <taxon>Euteleostomi</taxon>
        <taxon>Amphibia</taxon>
        <taxon>Batrachia</taxon>
        <taxon>Caudata</taxon>
        <taxon>Salamandroidea</taxon>
        <taxon>Salamandridae</taxon>
        <taxon>Pleurodelinae</taxon>
        <taxon>Pleurodeles</taxon>
    </lineage>
</organism>
<dbReference type="AlphaFoldDB" id="A0AAV7KTZ8"/>
<dbReference type="EMBL" id="JANPWB010000016">
    <property type="protein sequence ID" value="KAJ1082956.1"/>
    <property type="molecule type" value="Genomic_DNA"/>
</dbReference>
<proteinExistence type="predicted"/>
<gene>
    <name evidence="1" type="ORF">NDU88_003117</name>
</gene>
<evidence type="ECO:0000313" key="2">
    <source>
        <dbReference type="Proteomes" id="UP001066276"/>
    </source>
</evidence>
<sequence>MELKLSNTDNLKKTELVRICKKTRLNVGKRLIIADFQTALRAFADARRMQATTEDQEDEALDLVDKKENVLATDSELQYPKGEGGQHATGVRFPIRHGTVCPSATHPLRN</sequence>
<comment type="caution">
    <text evidence="1">The sequence shown here is derived from an EMBL/GenBank/DDBJ whole genome shotgun (WGS) entry which is preliminary data.</text>
</comment>